<sequence length="172" mass="19180">MLRGEPQDWFATVLSPAPRWRDMVAAPIHAALWNKVDVDARPLPFIIGAIEEQVEVLPLINPTVRDQILAASASLSTYIANDDFDNMCRELEGAVPVTEMGRSTLPLRALFCPGQARISTEEWLSECQNIDINVLIPILWSLNNSQKSAMQQLFQYKFSMVIGPSGMGKHKS</sequence>
<organism evidence="1 2">
    <name type="scientific">Aspergillus tamarii</name>
    <dbReference type="NCBI Taxonomy" id="41984"/>
    <lineage>
        <taxon>Eukaryota</taxon>
        <taxon>Fungi</taxon>
        <taxon>Dikarya</taxon>
        <taxon>Ascomycota</taxon>
        <taxon>Pezizomycotina</taxon>
        <taxon>Eurotiomycetes</taxon>
        <taxon>Eurotiomycetidae</taxon>
        <taxon>Eurotiales</taxon>
        <taxon>Aspergillaceae</taxon>
        <taxon>Aspergillus</taxon>
        <taxon>Aspergillus subgen. Circumdati</taxon>
    </lineage>
</organism>
<dbReference type="OrthoDB" id="4423012at2759"/>
<keyword evidence="2" id="KW-1185">Reference proteome</keyword>
<protein>
    <submittedName>
        <fullName evidence="1">Uncharacterized protein</fullName>
    </submittedName>
</protein>
<evidence type="ECO:0000313" key="1">
    <source>
        <dbReference type="EMBL" id="KAE8156607.1"/>
    </source>
</evidence>
<gene>
    <name evidence="1" type="ORF">BDV40DRAFT_305927</name>
</gene>
<accession>A0A5N6UDD6</accession>
<dbReference type="EMBL" id="ML738754">
    <property type="protein sequence ID" value="KAE8156607.1"/>
    <property type="molecule type" value="Genomic_DNA"/>
</dbReference>
<proteinExistence type="predicted"/>
<evidence type="ECO:0000313" key="2">
    <source>
        <dbReference type="Proteomes" id="UP000326950"/>
    </source>
</evidence>
<reference evidence="1 2" key="1">
    <citation type="submission" date="2019-04" db="EMBL/GenBank/DDBJ databases">
        <title>Friends and foes A comparative genomics study of 23 Aspergillus species from section Flavi.</title>
        <authorList>
            <consortium name="DOE Joint Genome Institute"/>
            <person name="Kjaerbolling I."/>
            <person name="Vesth T."/>
            <person name="Frisvad J.C."/>
            <person name="Nybo J.L."/>
            <person name="Theobald S."/>
            <person name="Kildgaard S."/>
            <person name="Isbrandt T."/>
            <person name="Kuo A."/>
            <person name="Sato A."/>
            <person name="Lyhne E.K."/>
            <person name="Kogle M.E."/>
            <person name="Wiebenga A."/>
            <person name="Kun R.S."/>
            <person name="Lubbers R.J."/>
            <person name="Makela M.R."/>
            <person name="Barry K."/>
            <person name="Chovatia M."/>
            <person name="Clum A."/>
            <person name="Daum C."/>
            <person name="Haridas S."/>
            <person name="He G."/>
            <person name="LaButti K."/>
            <person name="Lipzen A."/>
            <person name="Mondo S."/>
            <person name="Riley R."/>
            <person name="Salamov A."/>
            <person name="Simmons B.A."/>
            <person name="Magnuson J.K."/>
            <person name="Henrissat B."/>
            <person name="Mortensen U.H."/>
            <person name="Larsen T.O."/>
            <person name="Devries R.P."/>
            <person name="Grigoriev I.V."/>
            <person name="Machida M."/>
            <person name="Baker S.E."/>
            <person name="Andersen M.R."/>
        </authorList>
    </citation>
    <scope>NUCLEOTIDE SEQUENCE [LARGE SCALE GENOMIC DNA]</scope>
    <source>
        <strain evidence="1 2">CBS 117626</strain>
    </source>
</reference>
<dbReference type="Proteomes" id="UP000326950">
    <property type="component" value="Unassembled WGS sequence"/>
</dbReference>
<dbReference type="AlphaFoldDB" id="A0A5N6UDD6"/>
<name>A0A5N6UDD6_ASPTM</name>